<dbReference type="RefSeq" id="WP_175488701.1">
    <property type="nucleotide sequence ID" value="NZ_FNGI01000001.1"/>
</dbReference>
<dbReference type="InterPro" id="IPR009420">
    <property type="entry name" value="FlhE"/>
</dbReference>
<dbReference type="AlphaFoldDB" id="A0A1G9G0U7"/>
<feature type="signal peptide" evidence="1">
    <location>
        <begin position="1"/>
        <end position="32"/>
    </location>
</feature>
<keyword evidence="2" id="KW-0966">Cell projection</keyword>
<reference evidence="2 3" key="1">
    <citation type="submission" date="2016-10" db="EMBL/GenBank/DDBJ databases">
        <authorList>
            <person name="de Groot N.N."/>
        </authorList>
    </citation>
    <scope>NUCLEOTIDE SEQUENCE [LARGE SCALE GENOMIC DNA]</scope>
    <source>
        <strain evidence="2 3">DSM 14789</strain>
    </source>
</reference>
<evidence type="ECO:0000313" key="2">
    <source>
        <dbReference type="EMBL" id="SDK94187.1"/>
    </source>
</evidence>
<keyword evidence="2" id="KW-0969">Cilium</keyword>
<evidence type="ECO:0000313" key="3">
    <source>
        <dbReference type="Proteomes" id="UP000198654"/>
    </source>
</evidence>
<feature type="chain" id="PRO_5011449942" evidence="1">
    <location>
        <begin position="33"/>
        <end position="146"/>
    </location>
</feature>
<proteinExistence type="predicted"/>
<dbReference type="STRING" id="119000.SAMN05661010_00566"/>
<sequence length="146" mass="15557">MKPTAMNLVGQIVVGGLALMALLATASPQAFAAPGSWVGDADSVRLFTPGRAVESTLLTPPPELADGAHIRTLRWRFTAPSGPLRPEAWLCHPRRCIMLSTPSGQSQALAGLSADAPLTFRFRLPASARSTQPLRIEGLQVIVDYD</sequence>
<name>A0A1G9G0U7_9GAMM</name>
<accession>A0A1G9G0U7</accession>
<organism evidence="2 3">
    <name type="scientific">Modicisalibacter muralis</name>
    <dbReference type="NCBI Taxonomy" id="119000"/>
    <lineage>
        <taxon>Bacteria</taxon>
        <taxon>Pseudomonadati</taxon>
        <taxon>Pseudomonadota</taxon>
        <taxon>Gammaproteobacteria</taxon>
        <taxon>Oceanospirillales</taxon>
        <taxon>Halomonadaceae</taxon>
        <taxon>Modicisalibacter</taxon>
    </lineage>
</organism>
<keyword evidence="2" id="KW-0282">Flagellum</keyword>
<dbReference type="EMBL" id="FNGI01000001">
    <property type="protein sequence ID" value="SDK94187.1"/>
    <property type="molecule type" value="Genomic_DNA"/>
</dbReference>
<keyword evidence="1" id="KW-0732">Signal</keyword>
<keyword evidence="3" id="KW-1185">Reference proteome</keyword>
<dbReference type="Pfam" id="PF06366">
    <property type="entry name" value="FlhE"/>
    <property type="match status" value="1"/>
</dbReference>
<evidence type="ECO:0000256" key="1">
    <source>
        <dbReference type="SAM" id="SignalP"/>
    </source>
</evidence>
<gene>
    <name evidence="2" type="ORF">SAMN05661010_00566</name>
</gene>
<dbReference type="Proteomes" id="UP000198654">
    <property type="component" value="Unassembled WGS sequence"/>
</dbReference>
<protein>
    <submittedName>
        <fullName evidence="2">Flagellar protein FlhE</fullName>
    </submittedName>
</protein>